<dbReference type="CDD" id="cd07377">
    <property type="entry name" value="WHTH_GntR"/>
    <property type="match status" value="1"/>
</dbReference>
<dbReference type="SUPFAM" id="SSF64288">
    <property type="entry name" value="Chorismate lyase-like"/>
    <property type="match status" value="1"/>
</dbReference>
<comment type="caution">
    <text evidence="5">The sequence shown here is derived from an EMBL/GenBank/DDBJ whole genome shotgun (WGS) entry which is preliminary data.</text>
</comment>
<organism evidence="5 6">
    <name type="scientific">Gulosibacter molinativorax</name>
    <dbReference type="NCBI Taxonomy" id="256821"/>
    <lineage>
        <taxon>Bacteria</taxon>
        <taxon>Bacillati</taxon>
        <taxon>Actinomycetota</taxon>
        <taxon>Actinomycetes</taxon>
        <taxon>Micrococcales</taxon>
        <taxon>Microbacteriaceae</taxon>
        <taxon>Gulosibacter</taxon>
    </lineage>
</organism>
<keyword evidence="3" id="KW-0804">Transcription</keyword>
<sequence>MIDKERSAMQTIERTSPIPYYEQLFDILKARIEGGDFPAEERLPSELELCREFGLARATVRQTLAKLETEGYARRVARRGVFATTPEPASGWIVQDAEGFLESQIRHGRTGIETTVVDAGFRAAPEHVLEELRLAETDRIFAIDRIRRLDGEIAMFSTNWFPPDAGAVIADAHDVLDGTGSVNNTLRQAGFITEAARRVIHATAAPPDVAEHLDVPTGHPVMRIRSLSWDQSGRRFDYYETWVLTDTVPLEVNVTAA</sequence>
<dbReference type="Pfam" id="PF00392">
    <property type="entry name" value="GntR"/>
    <property type="match status" value="1"/>
</dbReference>
<keyword evidence="2" id="KW-0238">DNA-binding</keyword>
<reference evidence="5" key="1">
    <citation type="submission" date="2018-03" db="EMBL/GenBank/DDBJ databases">
        <authorList>
            <person name="Nunes O.C."/>
            <person name="Lopes A.R."/>
            <person name="Froufe H."/>
            <person name="Munoz-Merida A."/>
            <person name="Barroso C."/>
            <person name="Egas C."/>
        </authorList>
    </citation>
    <scope>NUCLEOTIDE SEQUENCE</scope>
    <source>
        <strain evidence="5">ON4</strain>
    </source>
</reference>
<reference evidence="5" key="2">
    <citation type="journal article" date="2022" name="Sci. Rep.">
        <title>In silico prediction of the enzymes involved in the degradation of the herbicide molinate by Gulosibacter molinativorax ON4T.</title>
        <authorList>
            <person name="Lopes A.R."/>
            <person name="Bunin E."/>
            <person name="Viana A.T."/>
            <person name="Froufe H."/>
            <person name="Munoz-Merida A."/>
            <person name="Pinho D."/>
            <person name="Figueiredo J."/>
            <person name="Barroso C."/>
            <person name="Vaz-Moreira I."/>
            <person name="Bellanger X."/>
            <person name="Egas C."/>
            <person name="Nunes O.C."/>
        </authorList>
    </citation>
    <scope>NUCLEOTIDE SEQUENCE</scope>
    <source>
        <strain evidence="5">ON4</strain>
    </source>
</reference>
<keyword evidence="1" id="KW-0805">Transcription regulation</keyword>
<feature type="domain" description="HTH gntR-type" evidence="4">
    <location>
        <begin position="18"/>
        <end position="86"/>
    </location>
</feature>
<dbReference type="InterPro" id="IPR000524">
    <property type="entry name" value="Tscrpt_reg_HTH_GntR"/>
</dbReference>
<dbReference type="InterPro" id="IPR050679">
    <property type="entry name" value="Bact_HTH_transcr_reg"/>
</dbReference>
<proteinExistence type="predicted"/>
<evidence type="ECO:0000259" key="4">
    <source>
        <dbReference type="PROSITE" id="PS50949"/>
    </source>
</evidence>
<dbReference type="InterPro" id="IPR036388">
    <property type="entry name" value="WH-like_DNA-bd_sf"/>
</dbReference>
<dbReference type="Pfam" id="PF07702">
    <property type="entry name" value="UTRA"/>
    <property type="match status" value="1"/>
</dbReference>
<accession>A0ABT7C4U2</accession>
<name>A0ABT7C4U2_9MICO</name>
<dbReference type="SMART" id="SM00345">
    <property type="entry name" value="HTH_GNTR"/>
    <property type="match status" value="1"/>
</dbReference>
<evidence type="ECO:0000256" key="1">
    <source>
        <dbReference type="ARBA" id="ARBA00023015"/>
    </source>
</evidence>
<dbReference type="PANTHER" id="PTHR44846:SF1">
    <property type="entry name" value="MANNOSYL-D-GLYCERATE TRANSPORT_METABOLISM SYSTEM REPRESSOR MNGR-RELATED"/>
    <property type="match status" value="1"/>
</dbReference>
<dbReference type="Proteomes" id="UP001170379">
    <property type="component" value="Unassembled WGS sequence"/>
</dbReference>
<evidence type="ECO:0000256" key="3">
    <source>
        <dbReference type="ARBA" id="ARBA00023163"/>
    </source>
</evidence>
<dbReference type="SUPFAM" id="SSF46785">
    <property type="entry name" value="Winged helix' DNA-binding domain"/>
    <property type="match status" value="1"/>
</dbReference>
<evidence type="ECO:0000256" key="2">
    <source>
        <dbReference type="ARBA" id="ARBA00023125"/>
    </source>
</evidence>
<dbReference type="Gene3D" id="1.10.10.10">
    <property type="entry name" value="Winged helix-like DNA-binding domain superfamily/Winged helix DNA-binding domain"/>
    <property type="match status" value="1"/>
</dbReference>
<dbReference type="InterPro" id="IPR036390">
    <property type="entry name" value="WH_DNA-bd_sf"/>
</dbReference>
<dbReference type="InterPro" id="IPR011663">
    <property type="entry name" value="UTRA"/>
</dbReference>
<protein>
    <submittedName>
        <fullName evidence="5">GntR family transcriptional regulator</fullName>
    </submittedName>
</protein>
<dbReference type="Gene3D" id="3.40.1410.10">
    <property type="entry name" value="Chorismate lyase-like"/>
    <property type="match status" value="1"/>
</dbReference>
<dbReference type="EMBL" id="PXVD01000003">
    <property type="protein sequence ID" value="MDJ1370217.1"/>
    <property type="molecule type" value="Genomic_DNA"/>
</dbReference>
<dbReference type="PRINTS" id="PR00035">
    <property type="entry name" value="HTHGNTR"/>
</dbReference>
<dbReference type="PROSITE" id="PS50949">
    <property type="entry name" value="HTH_GNTR"/>
    <property type="match status" value="1"/>
</dbReference>
<dbReference type="SMART" id="SM00866">
    <property type="entry name" value="UTRA"/>
    <property type="match status" value="1"/>
</dbReference>
<gene>
    <name evidence="5" type="ORF">C7K25_02315</name>
</gene>
<evidence type="ECO:0000313" key="6">
    <source>
        <dbReference type="Proteomes" id="UP001170379"/>
    </source>
</evidence>
<keyword evidence="6" id="KW-1185">Reference proteome</keyword>
<evidence type="ECO:0000313" key="5">
    <source>
        <dbReference type="EMBL" id="MDJ1370217.1"/>
    </source>
</evidence>
<dbReference type="InterPro" id="IPR028978">
    <property type="entry name" value="Chorismate_lyase_/UTRA_dom_sf"/>
</dbReference>
<dbReference type="PANTHER" id="PTHR44846">
    <property type="entry name" value="MANNOSYL-D-GLYCERATE TRANSPORT/METABOLISM SYSTEM REPRESSOR MNGR-RELATED"/>
    <property type="match status" value="1"/>
</dbReference>